<dbReference type="PANTHER" id="PTHR21485:SF6">
    <property type="entry name" value="N-ACYLNEURAMINATE CYTIDYLYLTRANSFERASE-RELATED"/>
    <property type="match status" value="1"/>
</dbReference>
<dbReference type="RefSeq" id="WP_064716140.1">
    <property type="nucleotide sequence ID" value="NZ_JMTM01000065.1"/>
</dbReference>
<dbReference type="CDD" id="cd02513">
    <property type="entry name" value="CMP-NeuAc_Synthase"/>
    <property type="match status" value="1"/>
</dbReference>
<accession>A0A199XP46</accession>
<keyword evidence="1" id="KW-0808">Transferase</keyword>
<keyword evidence="2" id="KW-1185">Reference proteome</keyword>
<evidence type="ECO:0000313" key="2">
    <source>
        <dbReference type="Proteomes" id="UP000093807"/>
    </source>
</evidence>
<proteinExistence type="predicted"/>
<dbReference type="InterPro" id="IPR029044">
    <property type="entry name" value="Nucleotide-diphossugar_trans"/>
</dbReference>
<dbReference type="InterPro" id="IPR050793">
    <property type="entry name" value="CMP-NeuNAc_synthase"/>
</dbReference>
<keyword evidence="1" id="KW-0548">Nucleotidyltransferase</keyword>
<dbReference type="OrthoDB" id="9805604at2"/>
<dbReference type="PANTHER" id="PTHR21485">
    <property type="entry name" value="HAD SUPERFAMILY MEMBERS CMAS AND KDSC"/>
    <property type="match status" value="1"/>
</dbReference>
<gene>
    <name evidence="1" type="primary">legF</name>
    <name evidence="1" type="ORF">FLB_23600</name>
</gene>
<dbReference type="Gene3D" id="3.90.550.10">
    <property type="entry name" value="Spore Coat Polysaccharide Biosynthesis Protein SpsA, Chain A"/>
    <property type="match status" value="1"/>
</dbReference>
<dbReference type="SUPFAM" id="SSF53448">
    <property type="entry name" value="Nucleotide-diphospho-sugar transferases"/>
    <property type="match status" value="1"/>
</dbReference>
<dbReference type="AlphaFoldDB" id="A0A199XP46"/>
<organism evidence="1 2">
    <name type="scientific">Flavobacterium succinicans</name>
    <dbReference type="NCBI Taxonomy" id="29536"/>
    <lineage>
        <taxon>Bacteria</taxon>
        <taxon>Pseudomonadati</taxon>
        <taxon>Bacteroidota</taxon>
        <taxon>Flavobacteriia</taxon>
        <taxon>Flavobacteriales</taxon>
        <taxon>Flavobacteriaceae</taxon>
        <taxon>Flavobacterium</taxon>
    </lineage>
</organism>
<comment type="caution">
    <text evidence="1">The sequence shown here is derived from an EMBL/GenBank/DDBJ whole genome shotgun (WGS) entry which is preliminary data.</text>
</comment>
<dbReference type="Pfam" id="PF02348">
    <property type="entry name" value="CTP_transf_3"/>
    <property type="match status" value="1"/>
</dbReference>
<sequence length="240" mass="27045">MNILITLCARGGSKGIPGKNIKLIAGKSLIAYSIDLTNKLKEKWNAKVALSTDDSEIKSVAAAHGVLTGYVRPEYLATDVAGKIDTIKDLLLYEESLVDYKYDFILDLDVTSPLRTVEDVEKALELMIATTEAKNLFSVNNAARNPYFNMVEENANGFYSLVKTNPDGSVMTRQSAPKVYDLNASFYWYRRSFFDSDSKSAITDKSLIYAKEHICFDLDHPVDFLFMEYLLQNNKLDFEL</sequence>
<dbReference type="GO" id="GO:0008781">
    <property type="term" value="F:N-acylneuraminate cytidylyltransferase activity"/>
    <property type="evidence" value="ECO:0007669"/>
    <property type="project" value="TreeGrafter"/>
</dbReference>
<reference evidence="1 2" key="1">
    <citation type="submission" date="2016-06" db="EMBL/GenBank/DDBJ databases">
        <title>Draft genome sequence of Flavobacterium succinicans strain DD5b.</title>
        <authorList>
            <person name="Poehlein A."/>
            <person name="Daniel R."/>
            <person name="Simeonova D.D."/>
        </authorList>
    </citation>
    <scope>NUCLEOTIDE SEQUENCE [LARGE SCALE GENOMIC DNA]</scope>
    <source>
        <strain evidence="1 2">DD5b</strain>
    </source>
</reference>
<dbReference type="InterPro" id="IPR003329">
    <property type="entry name" value="Cytidylyl_trans"/>
</dbReference>
<dbReference type="PATRIC" id="fig|29536.5.peg.2459"/>
<name>A0A199XP46_9FLAO</name>
<protein>
    <submittedName>
        <fullName evidence="1">CMP-N,N'-diacetyllegionaminic acid synthase</fullName>
        <ecNumber evidence="1">2.7.7.82</ecNumber>
    </submittedName>
</protein>
<dbReference type="Proteomes" id="UP000093807">
    <property type="component" value="Unassembled WGS sequence"/>
</dbReference>
<dbReference type="EC" id="2.7.7.82" evidence="1"/>
<dbReference type="EMBL" id="JMTM01000065">
    <property type="protein sequence ID" value="OAZ03114.1"/>
    <property type="molecule type" value="Genomic_DNA"/>
</dbReference>
<evidence type="ECO:0000313" key="1">
    <source>
        <dbReference type="EMBL" id="OAZ03114.1"/>
    </source>
</evidence>